<name>A0A5N6QJE4_9ROSI</name>
<dbReference type="Gene3D" id="3.30.70.330">
    <property type="match status" value="2"/>
</dbReference>
<evidence type="ECO:0000313" key="4">
    <source>
        <dbReference type="EMBL" id="KAE7999285.1"/>
    </source>
</evidence>
<dbReference type="OrthoDB" id="439808at2759"/>
<dbReference type="GO" id="GO:0003729">
    <property type="term" value="F:mRNA binding"/>
    <property type="evidence" value="ECO:0007669"/>
    <property type="project" value="TreeGrafter"/>
</dbReference>
<dbReference type="GO" id="GO:1901259">
    <property type="term" value="P:chloroplast rRNA processing"/>
    <property type="evidence" value="ECO:0007669"/>
    <property type="project" value="TreeGrafter"/>
</dbReference>
<dbReference type="PROSITE" id="PS50102">
    <property type="entry name" value="RRM"/>
    <property type="match status" value="2"/>
</dbReference>
<feature type="domain" description="RRM" evidence="3">
    <location>
        <begin position="107"/>
        <end position="185"/>
    </location>
</feature>
<keyword evidence="5" id="KW-1185">Reference proteome</keyword>
<evidence type="ECO:0000313" key="5">
    <source>
        <dbReference type="Proteomes" id="UP000327013"/>
    </source>
</evidence>
<dbReference type="Proteomes" id="UP000327013">
    <property type="component" value="Chromosome 1"/>
</dbReference>
<dbReference type="AlphaFoldDB" id="A0A5N6QJE4"/>
<dbReference type="SUPFAM" id="SSF54928">
    <property type="entry name" value="RNA-binding domain, RBD"/>
    <property type="match status" value="2"/>
</dbReference>
<dbReference type="SMART" id="SM00360">
    <property type="entry name" value="RRM"/>
    <property type="match status" value="2"/>
</dbReference>
<dbReference type="PANTHER" id="PTHR48025">
    <property type="entry name" value="OS02G0815200 PROTEIN"/>
    <property type="match status" value="1"/>
</dbReference>
<keyword evidence="1 2" id="KW-0694">RNA-binding</keyword>
<dbReference type="InterPro" id="IPR012677">
    <property type="entry name" value="Nucleotide-bd_a/b_plait_sf"/>
</dbReference>
<dbReference type="InterPro" id="IPR050502">
    <property type="entry name" value="Euk_RNA-bind_prot"/>
</dbReference>
<dbReference type="GO" id="GO:0009535">
    <property type="term" value="C:chloroplast thylakoid membrane"/>
    <property type="evidence" value="ECO:0007669"/>
    <property type="project" value="TreeGrafter"/>
</dbReference>
<feature type="domain" description="RRM" evidence="3">
    <location>
        <begin position="210"/>
        <end position="287"/>
    </location>
</feature>
<evidence type="ECO:0000256" key="2">
    <source>
        <dbReference type="PROSITE-ProRule" id="PRU00176"/>
    </source>
</evidence>
<accession>A0A5N6QJE4</accession>
<reference evidence="4 5" key="1">
    <citation type="submission" date="2019-06" db="EMBL/GenBank/DDBJ databases">
        <title>A chromosomal-level reference genome of Carpinus fangiana (Coryloideae, Betulaceae).</title>
        <authorList>
            <person name="Yang X."/>
            <person name="Wang Z."/>
            <person name="Zhang L."/>
            <person name="Hao G."/>
            <person name="Liu J."/>
            <person name="Yang Y."/>
        </authorList>
    </citation>
    <scope>NUCLEOTIDE SEQUENCE [LARGE SCALE GENOMIC DNA]</scope>
    <source>
        <strain evidence="4">Cfa_2016G</strain>
        <tissue evidence="4">Leaf</tissue>
    </source>
</reference>
<protein>
    <recommendedName>
        <fullName evidence="3">RRM domain-containing protein</fullName>
    </recommendedName>
</protein>
<evidence type="ECO:0000259" key="3">
    <source>
        <dbReference type="PROSITE" id="PS50102"/>
    </source>
</evidence>
<proteinExistence type="predicted"/>
<dbReference type="PANTHER" id="PTHR48025:SF7">
    <property type="entry name" value="RNA-BINDING (RRM_RBD_RNP MOTIFS) FAMILY PROTEIN"/>
    <property type="match status" value="1"/>
</dbReference>
<dbReference type="Pfam" id="PF00076">
    <property type="entry name" value="RRM_1"/>
    <property type="match status" value="2"/>
</dbReference>
<gene>
    <name evidence="4" type="ORF">FH972_003733</name>
</gene>
<dbReference type="InterPro" id="IPR035979">
    <property type="entry name" value="RBD_domain_sf"/>
</dbReference>
<sequence>MASTCIVGLLTPSSSTSLVSIRAGASGGTVKRFVSCSCSFFPSSNEFGYPRIQCSSALEPIARARVSGVLGVVSEAEAVVAKGSNGNVDYENDDVLEQEWKKQTRPCELYVCNLPTSCGIVELLEMLKPFGTVLSVEISRNAETGVSRGCGFVTMSSVNEAKLAVAALDGSDVGGREMRVRFSVDMNPRRRNPEALNSAPKKERVYESPHKLYVGNLPRDVKPEYLRDHFSQFGTLLSARVLHDQKAGKNRCYGFLSFSSAAERDAAISLNGTEFLGRTIVVREGVERTKP</sequence>
<organism evidence="4 5">
    <name type="scientific">Carpinus fangiana</name>
    <dbReference type="NCBI Taxonomy" id="176857"/>
    <lineage>
        <taxon>Eukaryota</taxon>
        <taxon>Viridiplantae</taxon>
        <taxon>Streptophyta</taxon>
        <taxon>Embryophyta</taxon>
        <taxon>Tracheophyta</taxon>
        <taxon>Spermatophyta</taxon>
        <taxon>Magnoliopsida</taxon>
        <taxon>eudicotyledons</taxon>
        <taxon>Gunneridae</taxon>
        <taxon>Pentapetalae</taxon>
        <taxon>rosids</taxon>
        <taxon>fabids</taxon>
        <taxon>Fagales</taxon>
        <taxon>Betulaceae</taxon>
        <taxon>Carpinus</taxon>
    </lineage>
</organism>
<evidence type="ECO:0000256" key="1">
    <source>
        <dbReference type="ARBA" id="ARBA00022884"/>
    </source>
</evidence>
<dbReference type="InterPro" id="IPR000504">
    <property type="entry name" value="RRM_dom"/>
</dbReference>
<dbReference type="EMBL" id="CM017321">
    <property type="protein sequence ID" value="KAE7999285.1"/>
    <property type="molecule type" value="Genomic_DNA"/>
</dbReference>